<protein>
    <submittedName>
        <fullName evidence="1">Uncharacterized protein</fullName>
    </submittedName>
</protein>
<sequence length="49" mass="5599">MLMGITHGWYISKSYASTNQYNDAYFQSGVSQLPTNSFLKSKNTGWNFN</sequence>
<evidence type="ECO:0000313" key="1">
    <source>
        <dbReference type="EMBL" id="AJW31036.1"/>
    </source>
</evidence>
<name>A0A0D5A475_PROMR</name>
<proteinExistence type="predicted"/>
<gene>
    <name evidence="1" type="ORF">FA03_0207</name>
</gene>
<organism evidence="1">
    <name type="scientific">Prochlorococcus marinus str. P0903-H212</name>
    <dbReference type="NCBI Taxonomy" id="1622208"/>
    <lineage>
        <taxon>Bacteria</taxon>
        <taxon>Bacillati</taxon>
        <taxon>Cyanobacteriota</taxon>
        <taxon>Cyanophyceae</taxon>
        <taxon>Synechococcales</taxon>
        <taxon>Prochlorococcaceae</taxon>
        <taxon>Prochlorococcus</taxon>
    </lineage>
</organism>
<dbReference type="AlphaFoldDB" id="A0A0D5A475"/>
<dbReference type="EMBL" id="KJ947871">
    <property type="protein sequence ID" value="AJW31036.1"/>
    <property type="molecule type" value="Genomic_DNA"/>
</dbReference>
<accession>A0A0D5A475</accession>
<reference evidence="1" key="1">
    <citation type="submission" date="2014-06" db="EMBL/GenBank/DDBJ databases">
        <authorList>
            <person name="Berube P.M."/>
        </authorList>
    </citation>
    <scope>NUCLEOTIDE SEQUENCE</scope>
    <source>
        <strain evidence="1">P0903-H212</strain>
    </source>
</reference>